<dbReference type="NCBIfam" id="TIGR00573">
    <property type="entry name" value="dnaq"/>
    <property type="match status" value="1"/>
</dbReference>
<reference evidence="5 6" key="1">
    <citation type="submission" date="2019-03" db="EMBL/GenBank/DDBJ databases">
        <title>Genomics of glacier-inhabiting Cryobacterium strains.</title>
        <authorList>
            <person name="Liu Q."/>
            <person name="Xin Y.-H."/>
        </authorList>
    </citation>
    <scope>NUCLEOTIDE SEQUENCE [LARGE SCALE GENOMIC DNA]</scope>
    <source>
        <strain evidence="5 6">RHLS22-1</strain>
    </source>
</reference>
<dbReference type="EMBL" id="SOFL01000033">
    <property type="protein sequence ID" value="TFC01693.1"/>
    <property type="molecule type" value="Genomic_DNA"/>
</dbReference>
<dbReference type="InterPro" id="IPR012337">
    <property type="entry name" value="RNaseH-like_sf"/>
</dbReference>
<dbReference type="InterPro" id="IPR006054">
    <property type="entry name" value="DnaQ"/>
</dbReference>
<evidence type="ECO:0000256" key="2">
    <source>
        <dbReference type="ARBA" id="ARBA00022801"/>
    </source>
</evidence>
<dbReference type="SUPFAM" id="SSF52113">
    <property type="entry name" value="BRCT domain"/>
    <property type="match status" value="1"/>
</dbReference>
<keyword evidence="1" id="KW-0540">Nuclease</keyword>
<dbReference type="InterPro" id="IPR013520">
    <property type="entry name" value="Ribonucl_H"/>
</dbReference>
<dbReference type="Pfam" id="PF00929">
    <property type="entry name" value="RNase_T"/>
    <property type="match status" value="1"/>
</dbReference>
<dbReference type="CDD" id="cd06127">
    <property type="entry name" value="DEDDh"/>
    <property type="match status" value="1"/>
</dbReference>
<organism evidence="5 6">
    <name type="scientific">Cryobacterium adonitolivorans</name>
    <dbReference type="NCBI Taxonomy" id="1259189"/>
    <lineage>
        <taxon>Bacteria</taxon>
        <taxon>Bacillati</taxon>
        <taxon>Actinomycetota</taxon>
        <taxon>Actinomycetes</taxon>
        <taxon>Micrococcales</taxon>
        <taxon>Microbacteriaceae</taxon>
        <taxon>Cryobacterium</taxon>
    </lineage>
</organism>
<dbReference type="AlphaFoldDB" id="A0A4R8W7E3"/>
<feature type="domain" description="Exonuclease" evidence="4">
    <location>
        <begin position="5"/>
        <end position="171"/>
    </location>
</feature>
<evidence type="ECO:0000313" key="5">
    <source>
        <dbReference type="EMBL" id="TFC01693.1"/>
    </source>
</evidence>
<dbReference type="FunFam" id="3.30.420.10:FF:000045">
    <property type="entry name" value="3'-5' exonuclease DinG"/>
    <property type="match status" value="1"/>
</dbReference>
<dbReference type="GO" id="GO:0003677">
    <property type="term" value="F:DNA binding"/>
    <property type="evidence" value="ECO:0007669"/>
    <property type="project" value="InterPro"/>
</dbReference>
<dbReference type="SMART" id="SM00479">
    <property type="entry name" value="EXOIII"/>
    <property type="match status" value="1"/>
</dbReference>
<proteinExistence type="predicted"/>
<comment type="caution">
    <text evidence="5">The sequence shown here is derived from an EMBL/GenBank/DDBJ whole genome shotgun (WGS) entry which is preliminary data.</text>
</comment>
<dbReference type="Gene3D" id="3.40.50.10190">
    <property type="entry name" value="BRCT domain"/>
    <property type="match status" value="1"/>
</dbReference>
<dbReference type="GO" id="GO:0003887">
    <property type="term" value="F:DNA-directed DNA polymerase activity"/>
    <property type="evidence" value="ECO:0007669"/>
    <property type="project" value="InterPro"/>
</dbReference>
<dbReference type="PANTHER" id="PTHR30231:SF4">
    <property type="entry name" value="PROTEIN NEN2"/>
    <property type="match status" value="1"/>
</dbReference>
<accession>A0A4R8W7E3</accession>
<dbReference type="Gene3D" id="3.30.420.10">
    <property type="entry name" value="Ribonuclease H-like superfamily/Ribonuclease H"/>
    <property type="match status" value="1"/>
</dbReference>
<keyword evidence="2" id="KW-0378">Hydrolase</keyword>
<evidence type="ECO:0000256" key="1">
    <source>
        <dbReference type="ARBA" id="ARBA00022722"/>
    </source>
</evidence>
<name>A0A4R8W7E3_9MICO</name>
<dbReference type="RefSeq" id="WP_134453795.1">
    <property type="nucleotide sequence ID" value="NZ_SOFL01000033.1"/>
</dbReference>
<dbReference type="InterPro" id="IPR036397">
    <property type="entry name" value="RNaseH_sf"/>
</dbReference>
<evidence type="ECO:0000259" key="4">
    <source>
        <dbReference type="SMART" id="SM00479"/>
    </source>
</evidence>
<keyword evidence="6" id="KW-1185">Reference proteome</keyword>
<dbReference type="OrthoDB" id="190275at2"/>
<sequence>MAGPGFAVIDFETTGLIPAHNDRVIELAVVHVSDRGLIEGRWETLVNPGRDLGRQDIHRIRAADVLDAPTFAEIAPRLVELLRGRVVVAHNASFDIRFLLAELNRAGRALPAEIVSLCTMQLARDFLPGAGRSLADCCAALDIDLDGAHRASVDALATARLLAAYIEAADAPEFWFAHLTAAAAQSWPAGEDSAVAWCARTVSSHPMTADSFLERITTRLPDVAGPAEYVDYLALLDRCLLDRALSVHEAQSLVRLAGELGLGRATCEALHREYFAALTTLAWSDGILTGAELADLVSVGMLLGLPTETIAAALDETRQQTQAPAVAVPAGPGLVLLAGDLVVLTGEMSRTRSELERELRETGLVPWRAVTKKVKLLVAADPDSLSGKARKARDYGIPIVDEATLARLSGARFAGA</sequence>
<dbReference type="GO" id="GO:0008408">
    <property type="term" value="F:3'-5' exonuclease activity"/>
    <property type="evidence" value="ECO:0007669"/>
    <property type="project" value="TreeGrafter"/>
</dbReference>
<dbReference type="InterPro" id="IPR036420">
    <property type="entry name" value="BRCT_dom_sf"/>
</dbReference>
<evidence type="ECO:0000256" key="3">
    <source>
        <dbReference type="ARBA" id="ARBA00022839"/>
    </source>
</evidence>
<dbReference type="GO" id="GO:0005829">
    <property type="term" value="C:cytosol"/>
    <property type="evidence" value="ECO:0007669"/>
    <property type="project" value="TreeGrafter"/>
</dbReference>
<evidence type="ECO:0000313" key="6">
    <source>
        <dbReference type="Proteomes" id="UP000297907"/>
    </source>
</evidence>
<dbReference type="Proteomes" id="UP000297907">
    <property type="component" value="Unassembled WGS sequence"/>
</dbReference>
<dbReference type="GO" id="GO:0006260">
    <property type="term" value="P:DNA replication"/>
    <property type="evidence" value="ECO:0007669"/>
    <property type="project" value="InterPro"/>
</dbReference>
<dbReference type="PANTHER" id="PTHR30231">
    <property type="entry name" value="DNA POLYMERASE III SUBUNIT EPSILON"/>
    <property type="match status" value="1"/>
</dbReference>
<keyword evidence="3" id="KW-0269">Exonuclease</keyword>
<protein>
    <submittedName>
        <fullName evidence="5">DNA polymerase III subunit epsilon</fullName>
    </submittedName>
</protein>
<dbReference type="SUPFAM" id="SSF53098">
    <property type="entry name" value="Ribonuclease H-like"/>
    <property type="match status" value="1"/>
</dbReference>
<gene>
    <name evidence="5" type="ORF">E3O42_10005</name>
</gene>